<dbReference type="AlphaFoldDB" id="A0AAD4BQX2"/>
<organism evidence="1 2">
    <name type="scientific">Boletus edulis BED1</name>
    <dbReference type="NCBI Taxonomy" id="1328754"/>
    <lineage>
        <taxon>Eukaryota</taxon>
        <taxon>Fungi</taxon>
        <taxon>Dikarya</taxon>
        <taxon>Basidiomycota</taxon>
        <taxon>Agaricomycotina</taxon>
        <taxon>Agaricomycetes</taxon>
        <taxon>Agaricomycetidae</taxon>
        <taxon>Boletales</taxon>
        <taxon>Boletineae</taxon>
        <taxon>Boletaceae</taxon>
        <taxon>Boletoideae</taxon>
        <taxon>Boletus</taxon>
    </lineage>
</organism>
<reference evidence="1" key="1">
    <citation type="submission" date="2019-10" db="EMBL/GenBank/DDBJ databases">
        <authorList>
            <consortium name="DOE Joint Genome Institute"/>
            <person name="Kuo A."/>
            <person name="Miyauchi S."/>
            <person name="Kiss E."/>
            <person name="Drula E."/>
            <person name="Kohler A."/>
            <person name="Sanchez-Garcia M."/>
            <person name="Andreopoulos B."/>
            <person name="Barry K.W."/>
            <person name="Bonito G."/>
            <person name="Buee M."/>
            <person name="Carver A."/>
            <person name="Chen C."/>
            <person name="Cichocki N."/>
            <person name="Clum A."/>
            <person name="Culley D."/>
            <person name="Crous P.W."/>
            <person name="Fauchery L."/>
            <person name="Girlanda M."/>
            <person name="Hayes R."/>
            <person name="Keri Z."/>
            <person name="LaButti K."/>
            <person name="Lipzen A."/>
            <person name="Lombard V."/>
            <person name="Magnuson J."/>
            <person name="Maillard F."/>
            <person name="Morin E."/>
            <person name="Murat C."/>
            <person name="Nolan M."/>
            <person name="Ohm R."/>
            <person name="Pangilinan J."/>
            <person name="Pereira M."/>
            <person name="Perotto S."/>
            <person name="Peter M."/>
            <person name="Riley R."/>
            <person name="Sitrit Y."/>
            <person name="Stielow B."/>
            <person name="Szollosi G."/>
            <person name="Zifcakova L."/>
            <person name="Stursova M."/>
            <person name="Spatafora J.W."/>
            <person name="Tedersoo L."/>
            <person name="Vaario L.-M."/>
            <person name="Yamada A."/>
            <person name="Yan M."/>
            <person name="Wang P."/>
            <person name="Xu J."/>
            <person name="Bruns T."/>
            <person name="Baldrian P."/>
            <person name="Vilgalys R."/>
            <person name="Henrissat B."/>
            <person name="Grigoriev I.V."/>
            <person name="Hibbett D."/>
            <person name="Nagy L.G."/>
            <person name="Martin F.M."/>
        </authorList>
    </citation>
    <scope>NUCLEOTIDE SEQUENCE</scope>
    <source>
        <strain evidence="1">BED1</strain>
    </source>
</reference>
<keyword evidence="2" id="KW-1185">Reference proteome</keyword>
<proteinExistence type="predicted"/>
<evidence type="ECO:0000313" key="2">
    <source>
        <dbReference type="Proteomes" id="UP001194468"/>
    </source>
</evidence>
<accession>A0AAD4BQX2</accession>
<gene>
    <name evidence="1" type="ORF">L210DRAFT_2296604</name>
</gene>
<reference evidence="1" key="2">
    <citation type="journal article" date="2020" name="Nat. Commun.">
        <title>Large-scale genome sequencing of mycorrhizal fungi provides insights into the early evolution of symbiotic traits.</title>
        <authorList>
            <person name="Miyauchi S."/>
            <person name="Kiss E."/>
            <person name="Kuo A."/>
            <person name="Drula E."/>
            <person name="Kohler A."/>
            <person name="Sanchez-Garcia M."/>
            <person name="Morin E."/>
            <person name="Andreopoulos B."/>
            <person name="Barry K.W."/>
            <person name="Bonito G."/>
            <person name="Buee M."/>
            <person name="Carver A."/>
            <person name="Chen C."/>
            <person name="Cichocki N."/>
            <person name="Clum A."/>
            <person name="Culley D."/>
            <person name="Crous P.W."/>
            <person name="Fauchery L."/>
            <person name="Girlanda M."/>
            <person name="Hayes R.D."/>
            <person name="Keri Z."/>
            <person name="LaButti K."/>
            <person name="Lipzen A."/>
            <person name="Lombard V."/>
            <person name="Magnuson J."/>
            <person name="Maillard F."/>
            <person name="Murat C."/>
            <person name="Nolan M."/>
            <person name="Ohm R.A."/>
            <person name="Pangilinan J."/>
            <person name="Pereira M.F."/>
            <person name="Perotto S."/>
            <person name="Peter M."/>
            <person name="Pfister S."/>
            <person name="Riley R."/>
            <person name="Sitrit Y."/>
            <person name="Stielow J.B."/>
            <person name="Szollosi G."/>
            <person name="Zifcakova L."/>
            <person name="Stursova M."/>
            <person name="Spatafora J.W."/>
            <person name="Tedersoo L."/>
            <person name="Vaario L.M."/>
            <person name="Yamada A."/>
            <person name="Yan M."/>
            <person name="Wang P."/>
            <person name="Xu J."/>
            <person name="Bruns T."/>
            <person name="Baldrian P."/>
            <person name="Vilgalys R."/>
            <person name="Dunand C."/>
            <person name="Henrissat B."/>
            <person name="Grigoriev I.V."/>
            <person name="Hibbett D."/>
            <person name="Nagy L.G."/>
            <person name="Martin F.M."/>
        </authorList>
    </citation>
    <scope>NUCLEOTIDE SEQUENCE</scope>
    <source>
        <strain evidence="1">BED1</strain>
    </source>
</reference>
<comment type="caution">
    <text evidence="1">The sequence shown here is derived from an EMBL/GenBank/DDBJ whole genome shotgun (WGS) entry which is preliminary data.</text>
</comment>
<dbReference type="Proteomes" id="UP001194468">
    <property type="component" value="Unassembled WGS sequence"/>
</dbReference>
<sequence>MEDGAVLVLPEGAENCDLANEQRFLDEAIRHGVDWYECATNPKKAGRLINNDSLYLITGFHKACSWSLGAARRNGSGQQQRRPIRFKIPNHIGDRRLRRGVNQTVFIRGFRITVNKLLFLKTVSVKTRQGTFFGFGTYINHLLWGRTSGFSQSSETEGSTDNTVDQDSSVNQLYMDTRITIDRVPVVSQAFHPGDSINQYLLKKEPCAMVAVTHDNLWIEMLQKGLLKLVDFSREKCLEEVLSKNYQVVVGDVTLSKAHHMDILSRLINLITLQWVTKSLPQTQLWLKICFRPRSGENRAQKT</sequence>
<name>A0AAD4BQX2_BOLED</name>
<evidence type="ECO:0000313" key="1">
    <source>
        <dbReference type="EMBL" id="KAF8437963.1"/>
    </source>
</evidence>
<protein>
    <submittedName>
        <fullName evidence="1">Uncharacterized protein</fullName>
    </submittedName>
</protein>
<dbReference type="EMBL" id="WHUW01000017">
    <property type="protein sequence ID" value="KAF8437963.1"/>
    <property type="molecule type" value="Genomic_DNA"/>
</dbReference>